<dbReference type="CDD" id="cd01948">
    <property type="entry name" value="EAL"/>
    <property type="match status" value="1"/>
</dbReference>
<dbReference type="Pfam" id="PF00990">
    <property type="entry name" value="GGDEF"/>
    <property type="match status" value="1"/>
</dbReference>
<dbReference type="Proteomes" id="UP000545074">
    <property type="component" value="Unassembled WGS sequence"/>
</dbReference>
<evidence type="ECO:0000313" key="2">
    <source>
        <dbReference type="EMBL" id="MBA6099242.1"/>
    </source>
</evidence>
<reference evidence="2 3" key="1">
    <citation type="submission" date="2020-07" db="EMBL/GenBank/DDBJ databases">
        <title>Diversity of carbapenemase encoding genes among Pseudomonas putida group clinical isolates in a tertiary Brazilian hospital.</title>
        <authorList>
            <person name="Alberto-Lei F."/>
            <person name="Nodari C.S."/>
            <person name="Streling A.P."/>
            <person name="Paulino J.T."/>
            <person name="Bessa-Neto F.O."/>
            <person name="Cayo R."/>
            <person name="Gales A.C."/>
        </authorList>
    </citation>
    <scope>NUCLEOTIDE SEQUENCE [LARGE SCALE GENOMIC DNA]</scope>
    <source>
        <strain evidence="2 3">12815</strain>
    </source>
</reference>
<feature type="domain" description="EAL" evidence="1">
    <location>
        <begin position="335"/>
        <end position="587"/>
    </location>
</feature>
<dbReference type="PANTHER" id="PTHR33121:SF19">
    <property type="entry name" value="CYCLIC DI-GMP PHOSPHODIESTERASE PA2567"/>
    <property type="match status" value="1"/>
</dbReference>
<dbReference type="InterPro" id="IPR003018">
    <property type="entry name" value="GAF"/>
</dbReference>
<dbReference type="AlphaFoldDB" id="A0A7W2KIQ9"/>
<organism evidence="2 3">
    <name type="scientific">Pseudomonas juntendi</name>
    <dbReference type="NCBI Taxonomy" id="2666183"/>
    <lineage>
        <taxon>Bacteria</taxon>
        <taxon>Pseudomonadati</taxon>
        <taxon>Pseudomonadota</taxon>
        <taxon>Gammaproteobacteria</taxon>
        <taxon>Pseudomonadales</taxon>
        <taxon>Pseudomonadaceae</taxon>
        <taxon>Pseudomonas</taxon>
    </lineage>
</organism>
<dbReference type="Pfam" id="PF00563">
    <property type="entry name" value="EAL"/>
    <property type="match status" value="1"/>
</dbReference>
<dbReference type="PROSITE" id="PS50883">
    <property type="entry name" value="EAL"/>
    <property type="match status" value="1"/>
</dbReference>
<protein>
    <submittedName>
        <fullName evidence="2">EAL domain-containing protein</fullName>
    </submittedName>
</protein>
<accession>A0A7W2KIQ9</accession>
<gene>
    <name evidence="2" type="ORF">H4C80_19265</name>
</gene>
<dbReference type="InterPro" id="IPR035919">
    <property type="entry name" value="EAL_sf"/>
</dbReference>
<sequence>MKVAPVPPNEPDRLAKIAEWCVLHQPQSSELTALVEMARRYFSMPICLVSIVGECEQWFMAKGGLAADATPRDVSFCAHTILQAQPLEVLDAALDPRFADNPLVTGEPGIRYYCGAPLLVDSQVAIGSFCIIDTAPRPALDEAQRSMLTSFSEMAMHIIAGMRRNNFYDQATGLFNRLKLECDVVAGLDRGKSLTLLAVDIMAAEALSDIIRGLGYNFAHDLTLQAKARIASQLDNGLSLYKISPTRFGVLLEDAADVQPLCERIVDALQAPAQCHQIPVLLDAGIGIAPITQQCEDRDGMEWMRRAVAAADTARRRPGRHGWYEPDVDAAQRRAFLLLASLAQALQSDDELSLHLQPRIELPSGRCYSAEALLRWRHPLLGDVAPAEFIPLAEKTALMASLSLWVMRAALRVLACTRDLDFSLSFNVTARDLESAGFMDALLHSLQAQAIEPQRVQLEFTESVLIEQPEEVLQQLLRAHQAGIAVAIDDFGTGYSNWVYLTQIPASIVKLDRSLVHRAASGTREALLVQSVVGLANELGYQVAAEGIETAEQLVQACAWGCVEAQGYFIARPMPVAVFKEWFHDTQQKVSVV</sequence>
<dbReference type="InterPro" id="IPR043128">
    <property type="entry name" value="Rev_trsase/Diguanyl_cyclase"/>
</dbReference>
<dbReference type="Gene3D" id="3.20.20.450">
    <property type="entry name" value="EAL domain"/>
    <property type="match status" value="1"/>
</dbReference>
<evidence type="ECO:0000259" key="1">
    <source>
        <dbReference type="PROSITE" id="PS50883"/>
    </source>
</evidence>
<dbReference type="RefSeq" id="WP_054912203.1">
    <property type="nucleotide sequence ID" value="NZ_BQIO01000006.1"/>
</dbReference>
<dbReference type="InterPro" id="IPR029016">
    <property type="entry name" value="GAF-like_dom_sf"/>
</dbReference>
<dbReference type="SMART" id="SM00267">
    <property type="entry name" value="GGDEF"/>
    <property type="match status" value="1"/>
</dbReference>
<name>A0A7W2KIQ9_9PSED</name>
<dbReference type="GO" id="GO:0071111">
    <property type="term" value="F:cyclic-guanylate-specific phosphodiesterase activity"/>
    <property type="evidence" value="ECO:0007669"/>
    <property type="project" value="InterPro"/>
</dbReference>
<dbReference type="SMART" id="SM00052">
    <property type="entry name" value="EAL"/>
    <property type="match status" value="1"/>
</dbReference>
<proteinExistence type="predicted"/>
<comment type="caution">
    <text evidence="2">The sequence shown here is derived from an EMBL/GenBank/DDBJ whole genome shotgun (WGS) entry which is preliminary data.</text>
</comment>
<dbReference type="InterPro" id="IPR050706">
    <property type="entry name" value="Cyclic-di-GMP_PDE-like"/>
</dbReference>
<dbReference type="InterPro" id="IPR029787">
    <property type="entry name" value="Nucleotide_cyclase"/>
</dbReference>
<dbReference type="Pfam" id="PF01590">
    <property type="entry name" value="GAF"/>
    <property type="match status" value="1"/>
</dbReference>
<dbReference type="SUPFAM" id="SSF141868">
    <property type="entry name" value="EAL domain-like"/>
    <property type="match status" value="1"/>
</dbReference>
<dbReference type="InterPro" id="IPR000160">
    <property type="entry name" value="GGDEF_dom"/>
</dbReference>
<dbReference type="SUPFAM" id="SSF55781">
    <property type="entry name" value="GAF domain-like"/>
    <property type="match status" value="1"/>
</dbReference>
<dbReference type="SUPFAM" id="SSF55073">
    <property type="entry name" value="Nucleotide cyclase"/>
    <property type="match status" value="1"/>
</dbReference>
<dbReference type="Gene3D" id="3.30.450.40">
    <property type="match status" value="1"/>
</dbReference>
<dbReference type="PANTHER" id="PTHR33121">
    <property type="entry name" value="CYCLIC DI-GMP PHOSPHODIESTERASE PDEF"/>
    <property type="match status" value="1"/>
</dbReference>
<dbReference type="Gene3D" id="3.30.70.270">
    <property type="match status" value="1"/>
</dbReference>
<dbReference type="EMBL" id="JACGCX010000014">
    <property type="protein sequence ID" value="MBA6099242.1"/>
    <property type="molecule type" value="Genomic_DNA"/>
</dbReference>
<dbReference type="InterPro" id="IPR001633">
    <property type="entry name" value="EAL_dom"/>
</dbReference>
<evidence type="ECO:0000313" key="3">
    <source>
        <dbReference type="Proteomes" id="UP000545074"/>
    </source>
</evidence>